<dbReference type="InterPro" id="IPR036291">
    <property type="entry name" value="NAD(P)-bd_dom_sf"/>
</dbReference>
<sequence>MGVTFSQFFSPRASLTEQNLPSQKGKVFIVTGGYSGVGYELVTVLFQAGGKSVVHDTSSAGQLEYLPLELDDLSPIKASAEAFKAKEPILDVLWNNAGVSLPPLGSVSKHGHELQMFLASELARKVGLQGILNVVQNPGNLKTNLLRHAPVWMRLAASPLLHNAKQGAYTELWAGLSPKLTMDTNGGYVIPWGKVHRSPRQDLLDALMREEEGGTGEAGKFREWCQQQTAEYV</sequence>
<dbReference type="SUPFAM" id="SSF51735">
    <property type="entry name" value="NAD(P)-binding Rossmann-fold domains"/>
    <property type="match status" value="1"/>
</dbReference>
<keyword evidence="5" id="KW-1185">Reference proteome</keyword>
<dbReference type="Proteomes" id="UP001276659">
    <property type="component" value="Unassembled WGS sequence"/>
</dbReference>
<evidence type="ECO:0008006" key="6">
    <source>
        <dbReference type="Google" id="ProtNLM"/>
    </source>
</evidence>
<evidence type="ECO:0000256" key="2">
    <source>
        <dbReference type="ARBA" id="ARBA00022857"/>
    </source>
</evidence>
<comment type="similarity">
    <text evidence="1">Belongs to the short-chain dehydrogenases/reductases (SDR) family.</text>
</comment>
<proteinExistence type="inferred from homology"/>
<dbReference type="Gene3D" id="3.40.50.720">
    <property type="entry name" value="NAD(P)-binding Rossmann-like Domain"/>
    <property type="match status" value="2"/>
</dbReference>
<organism evidence="4 5">
    <name type="scientific">Lepraria neglecta</name>
    <dbReference type="NCBI Taxonomy" id="209136"/>
    <lineage>
        <taxon>Eukaryota</taxon>
        <taxon>Fungi</taxon>
        <taxon>Dikarya</taxon>
        <taxon>Ascomycota</taxon>
        <taxon>Pezizomycotina</taxon>
        <taxon>Lecanoromycetes</taxon>
        <taxon>OSLEUM clade</taxon>
        <taxon>Lecanoromycetidae</taxon>
        <taxon>Lecanorales</taxon>
        <taxon>Lecanorineae</taxon>
        <taxon>Stereocaulaceae</taxon>
        <taxon>Lepraria</taxon>
    </lineage>
</organism>
<evidence type="ECO:0000313" key="4">
    <source>
        <dbReference type="EMBL" id="KAK3166779.1"/>
    </source>
</evidence>
<protein>
    <recommendedName>
        <fullName evidence="6">NAD(P)-binding protein</fullName>
    </recommendedName>
</protein>
<keyword evidence="3" id="KW-0560">Oxidoreductase</keyword>
<dbReference type="InterPro" id="IPR002347">
    <property type="entry name" value="SDR_fam"/>
</dbReference>
<dbReference type="PANTHER" id="PTHR24320">
    <property type="entry name" value="RETINOL DEHYDROGENASE"/>
    <property type="match status" value="1"/>
</dbReference>
<comment type="caution">
    <text evidence="4">The sequence shown here is derived from an EMBL/GenBank/DDBJ whole genome shotgun (WGS) entry which is preliminary data.</text>
</comment>
<evidence type="ECO:0000313" key="5">
    <source>
        <dbReference type="Proteomes" id="UP001276659"/>
    </source>
</evidence>
<dbReference type="Pfam" id="PF00106">
    <property type="entry name" value="adh_short"/>
    <property type="match status" value="1"/>
</dbReference>
<dbReference type="GO" id="GO:0016491">
    <property type="term" value="F:oxidoreductase activity"/>
    <property type="evidence" value="ECO:0007669"/>
    <property type="project" value="UniProtKB-KW"/>
</dbReference>
<dbReference type="AlphaFoldDB" id="A0AAE0DET6"/>
<keyword evidence="2" id="KW-0521">NADP</keyword>
<evidence type="ECO:0000256" key="3">
    <source>
        <dbReference type="ARBA" id="ARBA00023002"/>
    </source>
</evidence>
<dbReference type="PANTHER" id="PTHR24320:SF236">
    <property type="entry name" value="SHORT-CHAIN DEHYDROGENASE-RELATED"/>
    <property type="match status" value="1"/>
</dbReference>
<accession>A0AAE0DET6</accession>
<gene>
    <name evidence="4" type="ORF">OEA41_009904</name>
</gene>
<dbReference type="EMBL" id="JASNWA010000011">
    <property type="protein sequence ID" value="KAK3166779.1"/>
    <property type="molecule type" value="Genomic_DNA"/>
</dbReference>
<evidence type="ECO:0000256" key="1">
    <source>
        <dbReference type="ARBA" id="ARBA00006484"/>
    </source>
</evidence>
<name>A0AAE0DET6_9LECA</name>
<reference evidence="4" key="1">
    <citation type="submission" date="2022-11" db="EMBL/GenBank/DDBJ databases">
        <title>Chromosomal genome sequence assembly and mating type (MAT) locus characterization of the leprose asexual lichenized fungus Lepraria neglecta (Nyl.) Erichsen.</title>
        <authorList>
            <person name="Allen J.L."/>
            <person name="Pfeffer B."/>
        </authorList>
    </citation>
    <scope>NUCLEOTIDE SEQUENCE</scope>
    <source>
        <strain evidence="4">Allen 5258</strain>
    </source>
</reference>
<dbReference type="PRINTS" id="PR00081">
    <property type="entry name" value="GDHRDH"/>
</dbReference>